<reference evidence="1 2" key="1">
    <citation type="submission" date="2017-09" db="EMBL/GenBank/DDBJ databases">
        <title>Sphingomonas panjinensis sp.nov., isolated from oil-contaminated soil.</title>
        <authorList>
            <person name="Wang L."/>
            <person name="Chen L."/>
        </authorList>
    </citation>
    <scope>NUCLEOTIDE SEQUENCE [LARGE SCALE GENOMIC DNA]</scope>
    <source>
        <strain evidence="1 2">FW-11</strain>
    </source>
</reference>
<sequence length="101" mass="10454">MSNVDGAWDCVVKSPMGDQPFVLTVKSAGDRFSGSASGALGSLEIPDGMVEGDTIKWSMSVKAPFPTTVRCQASVSGDRIEGDVIAGIFGTFPVTGVRMPA</sequence>
<evidence type="ECO:0000313" key="1">
    <source>
        <dbReference type="EMBL" id="PTQ10743.1"/>
    </source>
</evidence>
<evidence type="ECO:0000313" key="2">
    <source>
        <dbReference type="Proteomes" id="UP000244162"/>
    </source>
</evidence>
<dbReference type="OrthoDB" id="5145750at2"/>
<dbReference type="EMBL" id="NWBU01000009">
    <property type="protein sequence ID" value="PTQ10743.1"/>
    <property type="molecule type" value="Genomic_DNA"/>
</dbReference>
<name>A0A2T5FX87_9SPHN</name>
<gene>
    <name evidence="1" type="ORF">CLG96_10060</name>
</gene>
<protein>
    <submittedName>
        <fullName evidence="1">Uncharacterized protein</fullName>
    </submittedName>
</protein>
<proteinExistence type="predicted"/>
<dbReference type="AlphaFoldDB" id="A0A2T5FX87"/>
<keyword evidence="2" id="KW-1185">Reference proteome</keyword>
<dbReference type="Proteomes" id="UP000244162">
    <property type="component" value="Unassembled WGS sequence"/>
</dbReference>
<accession>A0A2T5FX87</accession>
<organism evidence="1 2">
    <name type="scientific">Sphingomonas oleivorans</name>
    <dbReference type="NCBI Taxonomy" id="1735121"/>
    <lineage>
        <taxon>Bacteria</taxon>
        <taxon>Pseudomonadati</taxon>
        <taxon>Pseudomonadota</taxon>
        <taxon>Alphaproteobacteria</taxon>
        <taxon>Sphingomonadales</taxon>
        <taxon>Sphingomonadaceae</taxon>
        <taxon>Sphingomonas</taxon>
    </lineage>
</organism>
<comment type="caution">
    <text evidence="1">The sequence shown here is derived from an EMBL/GenBank/DDBJ whole genome shotgun (WGS) entry which is preliminary data.</text>
</comment>